<keyword evidence="2 6" id="KW-0862">Zinc</keyword>
<evidence type="ECO:0000256" key="5">
    <source>
        <dbReference type="ARBA" id="ARBA00023284"/>
    </source>
</evidence>
<protein>
    <recommendedName>
        <fullName evidence="6">33 kDa chaperonin</fullName>
    </recommendedName>
    <alternativeName>
        <fullName evidence="6">Heat shock protein 33 homolog</fullName>
        <shortName evidence="6">HSP33</shortName>
    </alternativeName>
</protein>
<gene>
    <name evidence="6" type="primary">hslO</name>
    <name evidence="7" type="ORF">J2Z71_001007</name>
</gene>
<evidence type="ECO:0000313" key="7">
    <source>
        <dbReference type="EMBL" id="MBP2025474.1"/>
    </source>
</evidence>
<reference evidence="7 8" key="1">
    <citation type="submission" date="2021-03" db="EMBL/GenBank/DDBJ databases">
        <title>Genomic Encyclopedia of Type Strains, Phase IV (KMG-IV): sequencing the most valuable type-strain genomes for metagenomic binning, comparative biology and taxonomic classification.</title>
        <authorList>
            <person name="Goeker M."/>
        </authorList>
    </citation>
    <scope>NUCLEOTIDE SEQUENCE [LARGE SCALE GENOMIC DNA]</scope>
    <source>
        <strain evidence="7 8">DSM 27563</strain>
    </source>
</reference>
<accession>A0ABS4KFQ3</accession>
<dbReference type="SUPFAM" id="SSF64397">
    <property type="entry name" value="Hsp33 domain"/>
    <property type="match status" value="1"/>
</dbReference>
<keyword evidence="4 6" id="KW-0143">Chaperone</keyword>
<dbReference type="InterPro" id="IPR000397">
    <property type="entry name" value="Heat_shock_Hsp33"/>
</dbReference>
<feature type="disulfide bond" description="Redox-active" evidence="6">
    <location>
        <begin position="270"/>
        <end position="273"/>
    </location>
</feature>
<dbReference type="Pfam" id="PF01430">
    <property type="entry name" value="HSP33"/>
    <property type="match status" value="1"/>
</dbReference>
<dbReference type="NCBIfam" id="NF001033">
    <property type="entry name" value="PRK00114.1"/>
    <property type="match status" value="1"/>
</dbReference>
<sequence>MDYIIRAINKEKDVKIQVAITTGIVENARKIHGLSKTSSAALGRVLTAGVMMTDDLKNKEDSLTINIRGDGSIGRIIVTGKNDGKIKGYVDHPEADVDIRESDNKLDVSKIIGNGTLTIVKDLGLKEPYTGQVPLVSGEVAEDLANYFYTSDQIPSVVGLGVLVDRDYSVKRAGGFILQLMPGASEETISRIEENIKDIKSVTEMMEENYDAKDIMNRVMDGFEMTILEKKEIEYKCDCSREKIKDAILSLGTDEINSILKEDKETEVKCYFCNESYKFNEEDLEELLEISKN</sequence>
<dbReference type="InterPro" id="IPR016153">
    <property type="entry name" value="Heat_shock_Hsp33_N"/>
</dbReference>
<keyword evidence="5 6" id="KW-0676">Redox-active center</keyword>
<name>A0ABS4KFQ3_9FIRM</name>
<dbReference type="EMBL" id="JAGGLJ010000008">
    <property type="protein sequence ID" value="MBP2025474.1"/>
    <property type="molecule type" value="Genomic_DNA"/>
</dbReference>
<dbReference type="Gene3D" id="3.55.30.10">
    <property type="entry name" value="Hsp33 domain"/>
    <property type="match status" value="1"/>
</dbReference>
<evidence type="ECO:0000313" key="8">
    <source>
        <dbReference type="Proteomes" id="UP001519306"/>
    </source>
</evidence>
<keyword evidence="8" id="KW-1185">Reference proteome</keyword>
<dbReference type="PANTHER" id="PTHR30111">
    <property type="entry name" value="33 KDA CHAPERONIN"/>
    <property type="match status" value="1"/>
</dbReference>
<evidence type="ECO:0000256" key="3">
    <source>
        <dbReference type="ARBA" id="ARBA00023157"/>
    </source>
</evidence>
<dbReference type="RefSeq" id="WP_210060767.1">
    <property type="nucleotide sequence ID" value="NZ_JAGGLJ010000008.1"/>
</dbReference>
<evidence type="ECO:0000256" key="6">
    <source>
        <dbReference type="HAMAP-Rule" id="MF_00117"/>
    </source>
</evidence>
<dbReference type="Gene3D" id="3.90.1280.10">
    <property type="entry name" value="HSP33 redox switch-like"/>
    <property type="match status" value="1"/>
</dbReference>
<comment type="PTM">
    <text evidence="6">Under oxidizing conditions two disulfide bonds are formed involving the reactive cysteines. Under reducing conditions zinc is bound to the reactive cysteines and the protein is inactive.</text>
</comment>
<keyword evidence="1 6" id="KW-0963">Cytoplasm</keyword>
<comment type="similarity">
    <text evidence="6">Belongs to the HSP33 family.</text>
</comment>
<organism evidence="7 8">
    <name type="scientific">Peptoniphilus stercorisuis</name>
    <dbReference type="NCBI Taxonomy" id="1436965"/>
    <lineage>
        <taxon>Bacteria</taxon>
        <taxon>Bacillati</taxon>
        <taxon>Bacillota</taxon>
        <taxon>Tissierellia</taxon>
        <taxon>Tissierellales</taxon>
        <taxon>Peptoniphilaceae</taxon>
        <taxon>Peptoniphilus</taxon>
    </lineage>
</organism>
<comment type="subcellular location">
    <subcellularLocation>
        <location evidence="6">Cytoplasm</location>
    </subcellularLocation>
</comment>
<feature type="disulfide bond" description="Redox-active" evidence="6">
    <location>
        <begin position="237"/>
        <end position="239"/>
    </location>
</feature>
<evidence type="ECO:0000256" key="2">
    <source>
        <dbReference type="ARBA" id="ARBA00022833"/>
    </source>
</evidence>
<dbReference type="SUPFAM" id="SSF118352">
    <property type="entry name" value="HSP33 redox switch-like"/>
    <property type="match status" value="1"/>
</dbReference>
<dbReference type="InterPro" id="IPR016154">
    <property type="entry name" value="Heat_shock_Hsp33_C"/>
</dbReference>
<comment type="caution">
    <text evidence="7">The sequence shown here is derived from an EMBL/GenBank/DDBJ whole genome shotgun (WGS) entry which is preliminary data.</text>
</comment>
<dbReference type="HAMAP" id="MF_00117">
    <property type="entry name" value="HslO"/>
    <property type="match status" value="1"/>
</dbReference>
<keyword evidence="3 6" id="KW-1015">Disulfide bond</keyword>
<comment type="function">
    <text evidence="6">Redox regulated molecular chaperone. Protects both thermally unfolding and oxidatively damaged proteins from irreversible aggregation. Plays an important role in the bacterial defense system toward oxidative stress.</text>
</comment>
<evidence type="ECO:0000256" key="4">
    <source>
        <dbReference type="ARBA" id="ARBA00023186"/>
    </source>
</evidence>
<dbReference type="PIRSF" id="PIRSF005261">
    <property type="entry name" value="Heat_shock_Hsp33"/>
    <property type="match status" value="1"/>
</dbReference>
<dbReference type="CDD" id="cd00498">
    <property type="entry name" value="Hsp33"/>
    <property type="match status" value="1"/>
</dbReference>
<dbReference type="PANTHER" id="PTHR30111:SF1">
    <property type="entry name" value="33 KDA CHAPERONIN"/>
    <property type="match status" value="1"/>
</dbReference>
<proteinExistence type="inferred from homology"/>
<dbReference type="Proteomes" id="UP001519306">
    <property type="component" value="Unassembled WGS sequence"/>
</dbReference>
<evidence type="ECO:0000256" key="1">
    <source>
        <dbReference type="ARBA" id="ARBA00022490"/>
    </source>
</evidence>